<feature type="region of interest" description="Disordered" evidence="1">
    <location>
        <begin position="113"/>
        <end position="154"/>
    </location>
</feature>
<name>A0A4C1YAK1_EUMVA</name>
<evidence type="ECO:0000313" key="2">
    <source>
        <dbReference type="EMBL" id="GBP71954.1"/>
    </source>
</evidence>
<reference evidence="2 3" key="1">
    <citation type="journal article" date="2019" name="Commun. Biol.">
        <title>The bagworm genome reveals a unique fibroin gene that provides high tensile strength.</title>
        <authorList>
            <person name="Kono N."/>
            <person name="Nakamura H."/>
            <person name="Ohtoshi R."/>
            <person name="Tomita M."/>
            <person name="Numata K."/>
            <person name="Arakawa K."/>
        </authorList>
    </citation>
    <scope>NUCLEOTIDE SEQUENCE [LARGE SCALE GENOMIC DNA]</scope>
</reference>
<dbReference type="EMBL" id="BGZK01001127">
    <property type="protein sequence ID" value="GBP71954.1"/>
    <property type="molecule type" value="Genomic_DNA"/>
</dbReference>
<gene>
    <name evidence="2" type="ORF">EVAR_47900_1</name>
</gene>
<feature type="compositionally biased region" description="Basic residues" evidence="1">
    <location>
        <begin position="125"/>
        <end position="134"/>
    </location>
</feature>
<keyword evidence="3" id="KW-1185">Reference proteome</keyword>
<protein>
    <submittedName>
        <fullName evidence="2">Uncharacterized protein</fullName>
    </submittedName>
</protein>
<accession>A0A4C1YAK1</accession>
<dbReference type="AlphaFoldDB" id="A0A4C1YAK1"/>
<comment type="caution">
    <text evidence="2">The sequence shown here is derived from an EMBL/GenBank/DDBJ whole genome shotgun (WGS) entry which is preliminary data.</text>
</comment>
<proteinExistence type="predicted"/>
<evidence type="ECO:0000256" key="1">
    <source>
        <dbReference type="SAM" id="MobiDB-lite"/>
    </source>
</evidence>
<organism evidence="2 3">
    <name type="scientific">Eumeta variegata</name>
    <name type="common">Bagworm moth</name>
    <name type="synonym">Eumeta japonica</name>
    <dbReference type="NCBI Taxonomy" id="151549"/>
    <lineage>
        <taxon>Eukaryota</taxon>
        <taxon>Metazoa</taxon>
        <taxon>Ecdysozoa</taxon>
        <taxon>Arthropoda</taxon>
        <taxon>Hexapoda</taxon>
        <taxon>Insecta</taxon>
        <taxon>Pterygota</taxon>
        <taxon>Neoptera</taxon>
        <taxon>Endopterygota</taxon>
        <taxon>Lepidoptera</taxon>
        <taxon>Glossata</taxon>
        <taxon>Ditrysia</taxon>
        <taxon>Tineoidea</taxon>
        <taxon>Psychidae</taxon>
        <taxon>Oiketicinae</taxon>
        <taxon>Eumeta</taxon>
    </lineage>
</organism>
<evidence type="ECO:0000313" key="3">
    <source>
        <dbReference type="Proteomes" id="UP000299102"/>
    </source>
</evidence>
<sequence length="316" mass="36083">MFDNCLPEPPLEIEVQFAKKPEAGDQRGFPVGSSSVTSSLGCRMLLNLAARSSRFACVRAEVSVDRGLWGVARRHLSGSKNRLPFPCPKIDCPYPARPAPAHHNIARPRPGLLCPDDFISDGKPKGKPKRKPKREHQILTPSPRSNEERNPMNRCRRHRKKIIHTRRVPEREMHKRACSFLRTSSSRSCFALHTFACESLEQLLEGHGTATGPSNDPDEPRNPFYVSKTFRIKARKENRAKVLFGCVSGFFQQFSLRGRRGPIPRRGRAIVLPKGRPRPAIYFIYFLKQPRRPPDGRGRWLTFLPRGRRGFYSRTK</sequence>
<dbReference type="Proteomes" id="UP000299102">
    <property type="component" value="Unassembled WGS sequence"/>
</dbReference>